<dbReference type="GO" id="GO:0008732">
    <property type="term" value="F:L-allo-threonine aldolase activity"/>
    <property type="evidence" value="ECO:0007669"/>
    <property type="project" value="UniProtKB-EC"/>
</dbReference>
<dbReference type="GO" id="GO:0005829">
    <property type="term" value="C:cytosol"/>
    <property type="evidence" value="ECO:0007669"/>
    <property type="project" value="TreeGrafter"/>
</dbReference>
<keyword evidence="8" id="KW-1185">Reference proteome</keyword>
<evidence type="ECO:0000256" key="2">
    <source>
        <dbReference type="ARBA" id="ARBA00006966"/>
    </source>
</evidence>
<dbReference type="InterPro" id="IPR023603">
    <property type="entry name" value="Low_specificity_L-TA-like"/>
</dbReference>
<keyword evidence="4 7" id="KW-0456">Lyase</keyword>
<evidence type="ECO:0000256" key="5">
    <source>
        <dbReference type="PIRSR" id="PIRSR017617-1"/>
    </source>
</evidence>
<reference evidence="8" key="1">
    <citation type="submission" date="2015-01" db="EMBL/GenBank/DDBJ databases">
        <authorList>
            <person name="Manzoor Shahid"/>
            <person name="Zubair Saima"/>
        </authorList>
    </citation>
    <scope>NUCLEOTIDE SEQUENCE [LARGE SCALE GENOMIC DNA]</scope>
    <source>
        <strain evidence="8">V1</strain>
    </source>
</reference>
<comment type="cofactor">
    <cofactor evidence="1">
        <name>pyridoxal 5'-phosphate</name>
        <dbReference type="ChEBI" id="CHEBI:597326"/>
    </cofactor>
</comment>
<dbReference type="SUPFAM" id="SSF53383">
    <property type="entry name" value="PLP-dependent transferases"/>
    <property type="match status" value="1"/>
</dbReference>
<dbReference type="AlphaFoldDB" id="A0A0B7GZ73"/>
<protein>
    <submittedName>
        <fullName evidence="7">L-allo-threonine aldolase</fullName>
        <ecNumber evidence="7">4.1.2.49</ecNumber>
    </submittedName>
</protein>
<dbReference type="InterPro" id="IPR001597">
    <property type="entry name" value="ArAA_b-elim_lyase/Thr_aldolase"/>
</dbReference>
<dbReference type="EMBL" id="CDNC01000023">
    <property type="protein sequence ID" value="CEM62270.1"/>
    <property type="molecule type" value="Genomic_DNA"/>
</dbReference>
<dbReference type="Proteomes" id="UP000042527">
    <property type="component" value="Unassembled WGS sequence"/>
</dbReference>
<gene>
    <name evidence="7" type="primary">ltaA</name>
    <name evidence="7" type="ORF">TPHV1_30165</name>
</gene>
<name>A0A0B7GZ73_TREPH</name>
<dbReference type="PANTHER" id="PTHR48097:SF9">
    <property type="entry name" value="L-THREONINE ALDOLASE"/>
    <property type="match status" value="1"/>
</dbReference>
<dbReference type="Gene3D" id="3.40.640.10">
    <property type="entry name" value="Type I PLP-dependent aspartate aminotransferase-like (Major domain)"/>
    <property type="match status" value="1"/>
</dbReference>
<evidence type="ECO:0000313" key="7">
    <source>
        <dbReference type="EMBL" id="CEM62270.1"/>
    </source>
</evidence>
<evidence type="ECO:0000313" key="8">
    <source>
        <dbReference type="Proteomes" id="UP000042527"/>
    </source>
</evidence>
<dbReference type="InterPro" id="IPR015421">
    <property type="entry name" value="PyrdxlP-dep_Trfase_major"/>
</dbReference>
<dbReference type="Pfam" id="PF01212">
    <property type="entry name" value="Beta_elim_lyase"/>
    <property type="match status" value="1"/>
</dbReference>
<dbReference type="EC" id="4.1.2.49" evidence="7"/>
<sequence>MLPASFLLEKKQGIVYTFFMKYIDLRSDTVTQPTQEMRTAMAEAEVGDDVYGDDPTVIKLETFAADLVGKEAALFVPSGTFGNQLALFTHCPRGSEVILDEECHIVQNEVGAPAIIAGVQLRTIDMQGKMLSGKEIEKRIRVRDNILHPKTSLICVETAHSNGNVFSIEELQDIRRCADRYKLPIHLDGARLFNAAVSLGVEANEITRYADSVMLCLSKGLCAPVGAMLAGSKEFIAEARKKRKIMGGGLRQAGILAAAGLIALRDMRGRLSEDHKHATALAQALKEIPQLEIAVDRLDINFVFFKHKEDCTLNPDALVDFMETKGILINSCSPQGWFRFATHYHIGMEEVEKIVNAMREFYA</sequence>
<dbReference type="NCBIfam" id="NF007825">
    <property type="entry name" value="PRK10534.1"/>
    <property type="match status" value="1"/>
</dbReference>
<feature type="domain" description="Aromatic amino acid beta-eliminating lyase/threonine aldolase" evidence="6">
    <location>
        <begin position="24"/>
        <end position="306"/>
    </location>
</feature>
<dbReference type="Gene3D" id="3.90.1150.10">
    <property type="entry name" value="Aspartate Aminotransferase, domain 1"/>
    <property type="match status" value="1"/>
</dbReference>
<evidence type="ECO:0000256" key="3">
    <source>
        <dbReference type="ARBA" id="ARBA00022898"/>
    </source>
</evidence>
<dbReference type="PIRSF" id="PIRSF017617">
    <property type="entry name" value="Thr_aldolase"/>
    <property type="match status" value="1"/>
</dbReference>
<feature type="modified residue" description="N6-(pyridoxal phosphate)lysine" evidence="5">
    <location>
        <position position="219"/>
    </location>
</feature>
<accession>A0A0B7GZ73</accession>
<organism evidence="7 8">
    <name type="scientific">Treponema phagedenis</name>
    <dbReference type="NCBI Taxonomy" id="162"/>
    <lineage>
        <taxon>Bacteria</taxon>
        <taxon>Pseudomonadati</taxon>
        <taxon>Spirochaetota</taxon>
        <taxon>Spirochaetia</taxon>
        <taxon>Spirochaetales</taxon>
        <taxon>Treponemataceae</taxon>
        <taxon>Treponema</taxon>
    </lineage>
</organism>
<dbReference type="InterPro" id="IPR015422">
    <property type="entry name" value="PyrdxlP-dep_Trfase_small"/>
</dbReference>
<evidence type="ECO:0000256" key="4">
    <source>
        <dbReference type="ARBA" id="ARBA00023239"/>
    </source>
</evidence>
<comment type="similarity">
    <text evidence="2">Belongs to the threonine aldolase family.</text>
</comment>
<evidence type="ECO:0000256" key="1">
    <source>
        <dbReference type="ARBA" id="ARBA00001933"/>
    </source>
</evidence>
<dbReference type="GO" id="GO:0006545">
    <property type="term" value="P:glycine biosynthetic process"/>
    <property type="evidence" value="ECO:0007669"/>
    <property type="project" value="TreeGrafter"/>
</dbReference>
<dbReference type="FunFam" id="3.40.640.10:FF:000030">
    <property type="entry name" value="Low-specificity L-threonine aldolase"/>
    <property type="match status" value="1"/>
</dbReference>
<evidence type="ECO:0000259" key="6">
    <source>
        <dbReference type="Pfam" id="PF01212"/>
    </source>
</evidence>
<dbReference type="InterPro" id="IPR015424">
    <property type="entry name" value="PyrdxlP-dep_Trfase"/>
</dbReference>
<dbReference type="PANTHER" id="PTHR48097">
    <property type="entry name" value="L-THREONINE ALDOLASE-RELATED"/>
    <property type="match status" value="1"/>
</dbReference>
<proteinExistence type="inferred from homology"/>
<dbReference type="GO" id="GO:0006567">
    <property type="term" value="P:L-threonine catabolic process"/>
    <property type="evidence" value="ECO:0007669"/>
    <property type="project" value="TreeGrafter"/>
</dbReference>
<keyword evidence="3" id="KW-0663">Pyridoxal phosphate</keyword>
<dbReference type="CDD" id="cd06502">
    <property type="entry name" value="TA_like"/>
    <property type="match status" value="1"/>
</dbReference>
<dbReference type="NCBIfam" id="NF041359">
    <property type="entry name" value="GntG_guanitoxin"/>
    <property type="match status" value="1"/>
</dbReference>